<dbReference type="EMBL" id="JANBOI010000783">
    <property type="protein sequence ID" value="KAJ1728578.1"/>
    <property type="molecule type" value="Genomic_DNA"/>
</dbReference>
<gene>
    <name evidence="3" type="ORF">LPJ61_003961</name>
</gene>
<dbReference type="GO" id="GO:0005739">
    <property type="term" value="C:mitochondrion"/>
    <property type="evidence" value="ECO:0007669"/>
    <property type="project" value="TreeGrafter"/>
</dbReference>
<protein>
    <submittedName>
        <fullName evidence="3">Uncharacterized protein</fullName>
    </submittedName>
</protein>
<dbReference type="InterPro" id="IPR046885">
    <property type="entry name" value="MnmA-like_C"/>
</dbReference>
<evidence type="ECO:0000313" key="4">
    <source>
        <dbReference type="Proteomes" id="UP001143981"/>
    </source>
</evidence>
<keyword evidence="4" id="KW-1185">Reference proteome</keyword>
<dbReference type="Pfam" id="PF20259">
    <property type="entry name" value="tRNA_Me_trans_M"/>
    <property type="match status" value="1"/>
</dbReference>
<comment type="caution">
    <text evidence="3">The sequence shown here is derived from an EMBL/GenBank/DDBJ whole genome shotgun (WGS) entry which is preliminary data.</text>
</comment>
<reference evidence="3" key="1">
    <citation type="submission" date="2022-07" db="EMBL/GenBank/DDBJ databases">
        <title>Phylogenomic reconstructions and comparative analyses of Kickxellomycotina fungi.</title>
        <authorList>
            <person name="Reynolds N.K."/>
            <person name="Stajich J.E."/>
            <person name="Barry K."/>
            <person name="Grigoriev I.V."/>
            <person name="Crous P."/>
            <person name="Smith M.E."/>
        </authorList>
    </citation>
    <scope>NUCLEOTIDE SEQUENCE</scope>
    <source>
        <strain evidence="3">BCRC 34381</strain>
    </source>
</reference>
<dbReference type="InterPro" id="IPR023382">
    <property type="entry name" value="MnmA-like_central_sf"/>
</dbReference>
<dbReference type="Pfam" id="PF03054">
    <property type="entry name" value="tRNA_Me_trans"/>
    <property type="match status" value="1"/>
</dbReference>
<dbReference type="GO" id="GO:0016783">
    <property type="term" value="F:sulfurtransferase activity"/>
    <property type="evidence" value="ECO:0007669"/>
    <property type="project" value="InterPro"/>
</dbReference>
<feature type="domain" description="tRNA-specific 2-thiouridylase MnmA-like central" evidence="2">
    <location>
        <begin position="62"/>
        <end position="120"/>
    </location>
</feature>
<sequence>KDQSYYLSRVKGSQLRNVLFPLGDLLKSPDVRQAARRANLATAEKEESMGICFVGERRRFDAFLAEYLPQREGDVLSSDMRVIGKHLGMFTKTIGQSAGISGMGSKWYIYAKDTASNRMFAVPGRDHPLLYTKSVVAGPMHWVAGAPPDFGIDNQLPLSAQIRYMQRPQPCVARSLGSRGVSVDFEDAQYGVASGQYLVLYADAQCLGSAQIQHAGGMQG</sequence>
<feature type="domain" description="tRNA-specific 2-thiouridylase MnmA-like C-terminal" evidence="1">
    <location>
        <begin position="135"/>
        <end position="212"/>
    </location>
</feature>
<dbReference type="PANTHER" id="PTHR11933">
    <property type="entry name" value="TRNA 5-METHYLAMINOMETHYL-2-THIOURIDYLATE -METHYLTRANSFERASE"/>
    <property type="match status" value="1"/>
</dbReference>
<organism evidence="3 4">
    <name type="scientific">Coemansia biformis</name>
    <dbReference type="NCBI Taxonomy" id="1286918"/>
    <lineage>
        <taxon>Eukaryota</taxon>
        <taxon>Fungi</taxon>
        <taxon>Fungi incertae sedis</taxon>
        <taxon>Zoopagomycota</taxon>
        <taxon>Kickxellomycotina</taxon>
        <taxon>Kickxellomycetes</taxon>
        <taxon>Kickxellales</taxon>
        <taxon>Kickxellaceae</taxon>
        <taxon>Coemansia</taxon>
    </lineage>
</organism>
<accession>A0A9W7YB73</accession>
<dbReference type="InterPro" id="IPR046884">
    <property type="entry name" value="MnmA-like_central"/>
</dbReference>
<dbReference type="Gene3D" id="3.40.50.620">
    <property type="entry name" value="HUPs"/>
    <property type="match status" value="1"/>
</dbReference>
<dbReference type="Gene3D" id="2.40.30.10">
    <property type="entry name" value="Translation factors"/>
    <property type="match status" value="1"/>
</dbReference>
<dbReference type="OrthoDB" id="3685at2759"/>
<dbReference type="PANTHER" id="PTHR11933:SF5">
    <property type="entry name" value="MITOCHONDRIAL TRNA-SPECIFIC 2-THIOURIDYLASE 1"/>
    <property type="match status" value="1"/>
</dbReference>
<dbReference type="Gene3D" id="2.30.30.280">
    <property type="entry name" value="Adenine nucleotide alpha hydrolases-like domains"/>
    <property type="match status" value="1"/>
</dbReference>
<evidence type="ECO:0000259" key="1">
    <source>
        <dbReference type="Pfam" id="PF20258"/>
    </source>
</evidence>
<name>A0A9W7YB73_9FUNG</name>
<evidence type="ECO:0000313" key="3">
    <source>
        <dbReference type="EMBL" id="KAJ1728578.1"/>
    </source>
</evidence>
<dbReference type="AlphaFoldDB" id="A0A9W7YB73"/>
<feature type="non-terminal residue" evidence="3">
    <location>
        <position position="1"/>
    </location>
</feature>
<dbReference type="InterPro" id="IPR014729">
    <property type="entry name" value="Rossmann-like_a/b/a_fold"/>
</dbReference>
<dbReference type="GO" id="GO:0002143">
    <property type="term" value="P:tRNA wobble position uridine thiolation"/>
    <property type="evidence" value="ECO:0007669"/>
    <property type="project" value="TreeGrafter"/>
</dbReference>
<dbReference type="Proteomes" id="UP001143981">
    <property type="component" value="Unassembled WGS sequence"/>
</dbReference>
<evidence type="ECO:0000259" key="2">
    <source>
        <dbReference type="Pfam" id="PF20259"/>
    </source>
</evidence>
<dbReference type="SUPFAM" id="SSF52402">
    <property type="entry name" value="Adenine nucleotide alpha hydrolases-like"/>
    <property type="match status" value="1"/>
</dbReference>
<dbReference type="Pfam" id="PF20258">
    <property type="entry name" value="tRNA_Me_trans_C"/>
    <property type="match status" value="1"/>
</dbReference>
<proteinExistence type="predicted"/>